<dbReference type="OrthoDB" id="9968188at2"/>
<keyword evidence="1" id="KW-1133">Transmembrane helix</keyword>
<name>A0A1G7RNX1_9PSEU</name>
<evidence type="ECO:0000256" key="1">
    <source>
        <dbReference type="SAM" id="Phobius"/>
    </source>
</evidence>
<accession>A0A1G7RNX1</accession>
<reference evidence="3" key="1">
    <citation type="submission" date="2016-10" db="EMBL/GenBank/DDBJ databases">
        <authorList>
            <person name="Varghese N."/>
            <person name="Submissions S."/>
        </authorList>
    </citation>
    <scope>NUCLEOTIDE SEQUENCE [LARGE SCALE GENOMIC DNA]</scope>
    <source>
        <strain evidence="3">CGMCC 4.3506</strain>
    </source>
</reference>
<feature type="transmembrane region" description="Helical" evidence="1">
    <location>
        <begin position="56"/>
        <end position="75"/>
    </location>
</feature>
<evidence type="ECO:0000313" key="3">
    <source>
        <dbReference type="Proteomes" id="UP000199623"/>
    </source>
</evidence>
<dbReference type="EMBL" id="FNCC01000005">
    <property type="protein sequence ID" value="SDG12425.1"/>
    <property type="molecule type" value="Genomic_DNA"/>
</dbReference>
<keyword evidence="1" id="KW-0472">Membrane</keyword>
<keyword evidence="1" id="KW-0812">Transmembrane</keyword>
<keyword evidence="3" id="KW-1185">Reference proteome</keyword>
<proteinExistence type="predicted"/>
<dbReference type="RefSeq" id="WP_090049335.1">
    <property type="nucleotide sequence ID" value="NZ_FNCC01000005.1"/>
</dbReference>
<dbReference type="Proteomes" id="UP000199623">
    <property type="component" value="Unassembled WGS sequence"/>
</dbReference>
<gene>
    <name evidence="2" type="ORF">SAMN05216553_105451</name>
</gene>
<protein>
    <submittedName>
        <fullName evidence="2">Uncharacterized protein</fullName>
    </submittedName>
</protein>
<organism evidence="2 3">
    <name type="scientific">Lentzea fradiae</name>
    <dbReference type="NCBI Taxonomy" id="200378"/>
    <lineage>
        <taxon>Bacteria</taxon>
        <taxon>Bacillati</taxon>
        <taxon>Actinomycetota</taxon>
        <taxon>Actinomycetes</taxon>
        <taxon>Pseudonocardiales</taxon>
        <taxon>Pseudonocardiaceae</taxon>
        <taxon>Lentzea</taxon>
    </lineage>
</organism>
<sequence>MTDEFRTHNSVSGEVGANSAVVQLHHVGGDVLFMTNPKQTAHAVRTRPDASTMEQVMLAATALAAVMLLGWRYFLRASQRRAS</sequence>
<dbReference type="AlphaFoldDB" id="A0A1G7RNX1"/>
<evidence type="ECO:0000313" key="2">
    <source>
        <dbReference type="EMBL" id="SDG12425.1"/>
    </source>
</evidence>